<name>A0A1G7UC86_PSEOR</name>
<comment type="similarity">
    <text evidence="2">Belongs to the bacterial solute-binding protein 8 family.</text>
</comment>
<dbReference type="PANTHER" id="PTHR30532">
    <property type="entry name" value="IRON III DICITRATE-BINDING PERIPLASMIC PROTEIN"/>
    <property type="match status" value="1"/>
</dbReference>
<feature type="domain" description="Fe/B12 periplasmic-binding" evidence="6">
    <location>
        <begin position="48"/>
        <end position="317"/>
    </location>
</feature>
<evidence type="ECO:0000313" key="7">
    <source>
        <dbReference type="EMBL" id="SDG45202.1"/>
    </source>
</evidence>
<dbReference type="Gene3D" id="3.40.50.1980">
    <property type="entry name" value="Nitrogenase molybdenum iron protein domain"/>
    <property type="match status" value="2"/>
</dbReference>
<dbReference type="STRING" id="366584.SAMN05216377_1124"/>
<dbReference type="Pfam" id="PF01497">
    <property type="entry name" value="Peripla_BP_2"/>
    <property type="match status" value="1"/>
</dbReference>
<dbReference type="GO" id="GO:0030288">
    <property type="term" value="C:outer membrane-bounded periplasmic space"/>
    <property type="evidence" value="ECO:0007669"/>
    <property type="project" value="TreeGrafter"/>
</dbReference>
<dbReference type="OrthoDB" id="1846031at2"/>
<evidence type="ECO:0000256" key="2">
    <source>
        <dbReference type="ARBA" id="ARBA00008814"/>
    </source>
</evidence>
<dbReference type="AlphaFoldDB" id="A0A1G7UC86"/>
<dbReference type="EMBL" id="FNBE01000012">
    <property type="protein sequence ID" value="SDG45202.1"/>
    <property type="molecule type" value="Genomic_DNA"/>
</dbReference>
<reference evidence="7 8" key="1">
    <citation type="submission" date="2016-10" db="EMBL/GenBank/DDBJ databases">
        <authorList>
            <person name="de Groot N.N."/>
        </authorList>
    </citation>
    <scope>NUCLEOTIDE SEQUENCE [LARGE SCALE GENOMIC DNA]</scope>
    <source>
        <strain evidence="7 8">CGMCC 4.3143</strain>
    </source>
</reference>
<protein>
    <submittedName>
        <fullName evidence="7">Iron complex transport system substrate-binding protein</fullName>
    </submittedName>
</protein>
<dbReference type="PROSITE" id="PS51257">
    <property type="entry name" value="PROKAR_LIPOPROTEIN"/>
    <property type="match status" value="1"/>
</dbReference>
<sequence>MRRFLPFVLLCGLLLAGCASAPEPGQGSGGVTIEHVFGRTTVPPDPVRVVTLGVTDADAVLALGVTPVALTGYGFYGEQGGLGPWARPLVQGSPVLLDSTEPDLEQIAGLAPDLIVGVSAGFEQDVYDRLSAIAPTVARPVGTVAYAVPRDDQTRVIARALGREADGERLIAQANAAFAEAVAANPGFAGRTGTAVLPYDGKYGAYTPGDSRGQVMAALGFSLPPAVAARDTGERFYVEVAPEQAGIMDGDVLVMLADQPAARAAVDADPVLQQLPVVTDGRMVVPDLDTRGAMTYNSVLSVPYALDSLVPQLAAAVSKAG</sequence>
<evidence type="ECO:0000256" key="5">
    <source>
        <dbReference type="SAM" id="SignalP"/>
    </source>
</evidence>
<dbReference type="PANTHER" id="PTHR30532:SF24">
    <property type="entry name" value="FERRIC ENTEROBACTIN-BINDING PERIPLASMIC PROTEIN FEPB"/>
    <property type="match status" value="1"/>
</dbReference>
<accession>A0A1G7UC86</accession>
<dbReference type="RefSeq" id="WP_093086343.1">
    <property type="nucleotide sequence ID" value="NZ_FNBE01000012.1"/>
</dbReference>
<organism evidence="7 8">
    <name type="scientific">Pseudonocardia oroxyli</name>
    <dbReference type="NCBI Taxonomy" id="366584"/>
    <lineage>
        <taxon>Bacteria</taxon>
        <taxon>Bacillati</taxon>
        <taxon>Actinomycetota</taxon>
        <taxon>Actinomycetes</taxon>
        <taxon>Pseudonocardiales</taxon>
        <taxon>Pseudonocardiaceae</taxon>
        <taxon>Pseudonocardia</taxon>
    </lineage>
</organism>
<evidence type="ECO:0000256" key="3">
    <source>
        <dbReference type="ARBA" id="ARBA00022448"/>
    </source>
</evidence>
<evidence type="ECO:0000256" key="4">
    <source>
        <dbReference type="ARBA" id="ARBA00022729"/>
    </source>
</evidence>
<evidence type="ECO:0000256" key="1">
    <source>
        <dbReference type="ARBA" id="ARBA00004196"/>
    </source>
</evidence>
<comment type="subcellular location">
    <subcellularLocation>
        <location evidence="1">Cell envelope</location>
    </subcellularLocation>
</comment>
<feature type="chain" id="PRO_5011534845" evidence="5">
    <location>
        <begin position="22"/>
        <end position="321"/>
    </location>
</feature>
<evidence type="ECO:0000259" key="6">
    <source>
        <dbReference type="PROSITE" id="PS50983"/>
    </source>
</evidence>
<dbReference type="CDD" id="cd01146">
    <property type="entry name" value="FhuD"/>
    <property type="match status" value="1"/>
</dbReference>
<dbReference type="SUPFAM" id="SSF53807">
    <property type="entry name" value="Helical backbone' metal receptor"/>
    <property type="match status" value="1"/>
</dbReference>
<dbReference type="GO" id="GO:1901678">
    <property type="term" value="P:iron coordination entity transport"/>
    <property type="evidence" value="ECO:0007669"/>
    <property type="project" value="UniProtKB-ARBA"/>
</dbReference>
<dbReference type="InterPro" id="IPR051313">
    <property type="entry name" value="Bact_iron-sidero_bind"/>
</dbReference>
<dbReference type="PROSITE" id="PS50983">
    <property type="entry name" value="FE_B12_PBP"/>
    <property type="match status" value="1"/>
</dbReference>
<dbReference type="Proteomes" id="UP000198967">
    <property type="component" value="Unassembled WGS sequence"/>
</dbReference>
<dbReference type="InterPro" id="IPR002491">
    <property type="entry name" value="ABC_transptr_periplasmic_BD"/>
</dbReference>
<keyword evidence="3" id="KW-0813">Transport</keyword>
<evidence type="ECO:0000313" key="8">
    <source>
        <dbReference type="Proteomes" id="UP000198967"/>
    </source>
</evidence>
<gene>
    <name evidence="7" type="ORF">SAMN05216377_1124</name>
</gene>
<keyword evidence="4 5" id="KW-0732">Signal</keyword>
<proteinExistence type="inferred from homology"/>
<feature type="signal peptide" evidence="5">
    <location>
        <begin position="1"/>
        <end position="21"/>
    </location>
</feature>
<keyword evidence="8" id="KW-1185">Reference proteome</keyword>